<gene>
    <name evidence="1" type="ORF">MUK42_29773</name>
</gene>
<accession>A0A9E7EZT6</accession>
<protein>
    <submittedName>
        <fullName evidence="1">Uncharacterized protein</fullName>
    </submittedName>
</protein>
<organism evidence="1 2">
    <name type="scientific">Musa troglodytarum</name>
    <name type="common">fe'i banana</name>
    <dbReference type="NCBI Taxonomy" id="320322"/>
    <lineage>
        <taxon>Eukaryota</taxon>
        <taxon>Viridiplantae</taxon>
        <taxon>Streptophyta</taxon>
        <taxon>Embryophyta</taxon>
        <taxon>Tracheophyta</taxon>
        <taxon>Spermatophyta</taxon>
        <taxon>Magnoliopsida</taxon>
        <taxon>Liliopsida</taxon>
        <taxon>Zingiberales</taxon>
        <taxon>Musaceae</taxon>
        <taxon>Musa</taxon>
    </lineage>
</organism>
<keyword evidence="2" id="KW-1185">Reference proteome</keyword>
<evidence type="ECO:0000313" key="1">
    <source>
        <dbReference type="EMBL" id="URD84798.1"/>
    </source>
</evidence>
<sequence>MQGGATTRSYGCQGGGRGGIIAEEVVIVRSYDRGDGEKQEKEITGLDVLKLKRSIGGQQCYGVRQHLRHNNQETVE</sequence>
<proteinExistence type="predicted"/>
<dbReference type="Proteomes" id="UP001055439">
    <property type="component" value="Chromosome 10"/>
</dbReference>
<evidence type="ECO:0000313" key="2">
    <source>
        <dbReference type="Proteomes" id="UP001055439"/>
    </source>
</evidence>
<dbReference type="EMBL" id="CP097503">
    <property type="protein sequence ID" value="URD84798.1"/>
    <property type="molecule type" value="Genomic_DNA"/>
</dbReference>
<reference evidence="1" key="1">
    <citation type="submission" date="2022-05" db="EMBL/GenBank/DDBJ databases">
        <title>The Musa troglodytarum L. genome provides insights into the mechanism of non-climacteric behaviour and enrichment of carotenoids.</title>
        <authorList>
            <person name="Wang J."/>
        </authorList>
    </citation>
    <scope>NUCLEOTIDE SEQUENCE</scope>
    <source>
        <tissue evidence="1">Leaf</tissue>
    </source>
</reference>
<dbReference type="AlphaFoldDB" id="A0A9E7EZT6"/>
<name>A0A9E7EZT6_9LILI</name>